<proteinExistence type="predicted"/>
<dbReference type="RefSeq" id="WP_212142210.1">
    <property type="nucleotide sequence ID" value="NZ_JAGSSW010000006.1"/>
</dbReference>
<dbReference type="Proteomes" id="UP000682951">
    <property type="component" value="Unassembled WGS sequence"/>
</dbReference>
<reference evidence="2 3" key="1">
    <citation type="submission" date="2021-04" db="EMBL/GenBank/DDBJ databases">
        <title>Molecular and phenotypic characterization and identification of bacterial isolates recovered from the Anatolian ground squirrels (Spermophilus xanthoprymnus) and which have the potential to form a new species in the Campylobacter genus.</title>
        <authorList>
            <person name="Aydin F."/>
            <person name="Abay S."/>
            <person name="Kayman T."/>
            <person name="Karakaya E."/>
            <person name="Mustak H.K."/>
            <person name="Mustak I.B."/>
            <person name="Bilgin N."/>
            <person name="Duzler A."/>
            <person name="Sahin O."/>
            <person name="Guran O."/>
            <person name="Saticioglu I.B."/>
        </authorList>
    </citation>
    <scope>NUCLEOTIDE SEQUENCE [LARGE SCALE GENOMIC DNA]</scope>
    <source>
        <strain evidence="3">faydin-G24</strain>
    </source>
</reference>
<comment type="caution">
    <text evidence="2">The sequence shown here is derived from an EMBL/GenBank/DDBJ whole genome shotgun (WGS) entry which is preliminary data.</text>
</comment>
<organism evidence="2 3">
    <name type="scientific">Campylobacter anatolicus</name>
    <dbReference type="NCBI Taxonomy" id="2829105"/>
    <lineage>
        <taxon>Bacteria</taxon>
        <taxon>Pseudomonadati</taxon>
        <taxon>Campylobacterota</taxon>
        <taxon>Epsilonproteobacteria</taxon>
        <taxon>Campylobacterales</taxon>
        <taxon>Campylobacteraceae</taxon>
        <taxon>Campylobacter</taxon>
    </lineage>
</organism>
<accession>A0ABS5HJ32</accession>
<evidence type="ECO:0000313" key="3">
    <source>
        <dbReference type="Proteomes" id="UP000682951"/>
    </source>
</evidence>
<dbReference type="EMBL" id="JAGSSW010000006">
    <property type="protein sequence ID" value="MBR8464276.1"/>
    <property type="molecule type" value="Genomic_DNA"/>
</dbReference>
<evidence type="ECO:0000313" key="2">
    <source>
        <dbReference type="EMBL" id="MBR8464276.1"/>
    </source>
</evidence>
<sequence length="241" mass="26691">MIELINRNIGKFILDGVVSENNKSTLRISKNPIESGANIADHAILEPKQITIKGVIVAYEPPRLTRTDVLLSALRISLPRIKTAHKMTQRAIKLKTQIMDIKSKVDNATEILGVKNTTQAIAPFLPDFLKSNKDNTQSTQRIQTQYAKLLNLQKNGETLEVQTGVTLYKNMLITGIEATTEQDLWLDLTLSLEEVFIVNTQIGTGLSVKLSNKVNLGKTQLEKPQSMLNKIAGSAREAIFG</sequence>
<evidence type="ECO:0000259" key="1">
    <source>
        <dbReference type="Pfam" id="PF21821"/>
    </source>
</evidence>
<dbReference type="Pfam" id="PF21821">
    <property type="entry name" value="Dit_like"/>
    <property type="match status" value="1"/>
</dbReference>
<keyword evidence="3" id="KW-1185">Reference proteome</keyword>
<feature type="domain" description="Dit-like phage tail protein N-terminal" evidence="1">
    <location>
        <begin position="14"/>
        <end position="202"/>
    </location>
</feature>
<protein>
    <recommendedName>
        <fullName evidence="1">Dit-like phage tail protein N-terminal domain-containing protein</fullName>
    </recommendedName>
</protein>
<dbReference type="InterPro" id="IPR048494">
    <property type="entry name" value="Dit-like_N"/>
</dbReference>
<name>A0ABS5HJ32_9BACT</name>
<gene>
    <name evidence="2" type="ORF">KDD93_06840</name>
</gene>